<proteinExistence type="predicted"/>
<keyword evidence="3" id="KW-1185">Reference proteome</keyword>
<protein>
    <recommendedName>
        <fullName evidence="4">Secreted protein</fullName>
    </recommendedName>
</protein>
<organism evidence="2 3">
    <name type="scientific">Fusarium mexicanum</name>
    <dbReference type="NCBI Taxonomy" id="751941"/>
    <lineage>
        <taxon>Eukaryota</taxon>
        <taxon>Fungi</taxon>
        <taxon>Dikarya</taxon>
        <taxon>Ascomycota</taxon>
        <taxon>Pezizomycotina</taxon>
        <taxon>Sordariomycetes</taxon>
        <taxon>Hypocreomycetidae</taxon>
        <taxon>Hypocreales</taxon>
        <taxon>Nectriaceae</taxon>
        <taxon>Fusarium</taxon>
        <taxon>Fusarium fujikuroi species complex</taxon>
    </lineage>
</organism>
<dbReference type="Proteomes" id="UP000522262">
    <property type="component" value="Unassembled WGS sequence"/>
</dbReference>
<dbReference type="EMBL" id="JAAOAM010000402">
    <property type="protein sequence ID" value="KAF5531567.1"/>
    <property type="molecule type" value="Genomic_DNA"/>
</dbReference>
<feature type="chain" id="PRO_5034824883" description="Secreted protein" evidence="1">
    <location>
        <begin position="17"/>
        <end position="174"/>
    </location>
</feature>
<feature type="signal peptide" evidence="1">
    <location>
        <begin position="1"/>
        <end position="16"/>
    </location>
</feature>
<name>A0A8H5I8M8_9HYPO</name>
<evidence type="ECO:0000256" key="1">
    <source>
        <dbReference type="SAM" id="SignalP"/>
    </source>
</evidence>
<dbReference type="AlphaFoldDB" id="A0A8H5I8M8"/>
<comment type="caution">
    <text evidence="2">The sequence shown here is derived from an EMBL/GenBank/DDBJ whole genome shotgun (WGS) entry which is preliminary data.</text>
</comment>
<evidence type="ECO:0000313" key="2">
    <source>
        <dbReference type="EMBL" id="KAF5531567.1"/>
    </source>
</evidence>
<gene>
    <name evidence="2" type="ORF">FMEXI_12898</name>
</gene>
<evidence type="ECO:0000313" key="3">
    <source>
        <dbReference type="Proteomes" id="UP000522262"/>
    </source>
</evidence>
<evidence type="ECO:0008006" key="4">
    <source>
        <dbReference type="Google" id="ProtNLM"/>
    </source>
</evidence>
<accession>A0A8H5I8M8</accession>
<reference evidence="2 3" key="1">
    <citation type="submission" date="2020-05" db="EMBL/GenBank/DDBJ databases">
        <title>Identification and distribution of gene clusters putatively required for synthesis of sphingolipid metabolism inhibitors in phylogenetically diverse species of the filamentous fungus Fusarium.</title>
        <authorList>
            <person name="Kim H.-S."/>
            <person name="Busman M."/>
            <person name="Brown D.W."/>
            <person name="Divon H."/>
            <person name="Uhlig S."/>
            <person name="Proctor R.H."/>
        </authorList>
    </citation>
    <scope>NUCLEOTIDE SEQUENCE [LARGE SCALE GENOMIC DNA]</scope>
    <source>
        <strain evidence="2 3">NRRL 53147</strain>
    </source>
</reference>
<sequence length="174" mass="19485">MYRYIITALLGVVAKASDTSTSTPYTSNQDFGTALHDTYISCLNGDPKWLSIHMICKSHTLITDIQTVRPSKRTTCHSLLNLDLNKDPFNDPDKLCVPTTQEYRSAEDVIMRAVVKVTGKMTKEKDEEGWHAAVTCASILLDPSDRNVYLRAFLPKIDSDGMDGWKKICIENSP</sequence>
<keyword evidence="1" id="KW-0732">Signal</keyword>